<organism evidence="1 2">
    <name type="scientific">Catenulispora yoronensis</name>
    <dbReference type="NCBI Taxonomy" id="450799"/>
    <lineage>
        <taxon>Bacteria</taxon>
        <taxon>Bacillati</taxon>
        <taxon>Actinomycetota</taxon>
        <taxon>Actinomycetes</taxon>
        <taxon>Catenulisporales</taxon>
        <taxon>Catenulisporaceae</taxon>
        <taxon>Catenulispora</taxon>
    </lineage>
</organism>
<keyword evidence="2" id="KW-1185">Reference proteome</keyword>
<dbReference type="EMBL" id="BAAAQN010000041">
    <property type="protein sequence ID" value="GAA2046360.1"/>
    <property type="molecule type" value="Genomic_DNA"/>
</dbReference>
<sequence length="169" mass="18999">MNNFHRLHAACSAYLRRLPLPVPFDLDEFCRRIGAERSRPLVVLPWESAMPAGITGTCMPYGDRDVIYHQPWATGLHRTQIVLHEIAHLVCGHVAHDTLSSQFEMVQPGIHARMFARHDNYGDEQEREAEMLASLMMEHAVTHAARTDDALVARLHAALAPTMRSASRG</sequence>
<gene>
    <name evidence="1" type="ORF">GCM10009839_58340</name>
</gene>
<evidence type="ECO:0000313" key="2">
    <source>
        <dbReference type="Proteomes" id="UP001500751"/>
    </source>
</evidence>
<evidence type="ECO:0000313" key="1">
    <source>
        <dbReference type="EMBL" id="GAA2046360.1"/>
    </source>
</evidence>
<proteinExistence type="predicted"/>
<dbReference type="RefSeq" id="WP_344668874.1">
    <property type="nucleotide sequence ID" value="NZ_BAAAQN010000041.1"/>
</dbReference>
<reference evidence="1 2" key="1">
    <citation type="journal article" date="2019" name="Int. J. Syst. Evol. Microbiol.">
        <title>The Global Catalogue of Microorganisms (GCM) 10K type strain sequencing project: providing services to taxonomists for standard genome sequencing and annotation.</title>
        <authorList>
            <consortium name="The Broad Institute Genomics Platform"/>
            <consortium name="The Broad Institute Genome Sequencing Center for Infectious Disease"/>
            <person name="Wu L."/>
            <person name="Ma J."/>
        </authorList>
    </citation>
    <scope>NUCLEOTIDE SEQUENCE [LARGE SCALE GENOMIC DNA]</scope>
    <source>
        <strain evidence="1 2">JCM 16014</strain>
    </source>
</reference>
<evidence type="ECO:0008006" key="3">
    <source>
        <dbReference type="Google" id="ProtNLM"/>
    </source>
</evidence>
<comment type="caution">
    <text evidence="1">The sequence shown here is derived from an EMBL/GenBank/DDBJ whole genome shotgun (WGS) entry which is preliminary data.</text>
</comment>
<protein>
    <recommendedName>
        <fullName evidence="3">IrrE N-terminal-like domain-containing protein</fullName>
    </recommendedName>
</protein>
<name>A0ABN2V1M4_9ACTN</name>
<dbReference type="Proteomes" id="UP001500751">
    <property type="component" value="Unassembled WGS sequence"/>
</dbReference>
<accession>A0ABN2V1M4</accession>